<feature type="region of interest" description="Disordered" evidence="5">
    <location>
        <begin position="1044"/>
        <end position="1080"/>
    </location>
</feature>
<evidence type="ECO:0000256" key="2">
    <source>
        <dbReference type="ARBA" id="ARBA00022490"/>
    </source>
</evidence>
<keyword evidence="4" id="KW-0112">Calmodulin-binding</keyword>
<dbReference type="Pfam" id="PF00612">
    <property type="entry name" value="IQ"/>
    <property type="match status" value="8"/>
</dbReference>
<dbReference type="InterPro" id="IPR051185">
    <property type="entry name" value="ASPM"/>
</dbReference>
<gene>
    <name evidence="7" type="ORF">SCF082_LOCUS41209</name>
</gene>
<dbReference type="PANTHER" id="PTHR22706">
    <property type="entry name" value="ASSEMBLY FACTOR FOR SPINDLE MICROTUBULES"/>
    <property type="match status" value="1"/>
</dbReference>
<feature type="region of interest" description="Disordered" evidence="5">
    <location>
        <begin position="677"/>
        <end position="904"/>
    </location>
</feature>
<dbReference type="PROSITE" id="PS50020">
    <property type="entry name" value="WW_DOMAIN_2"/>
    <property type="match status" value="2"/>
</dbReference>
<dbReference type="SUPFAM" id="SSF51045">
    <property type="entry name" value="WW domain"/>
    <property type="match status" value="2"/>
</dbReference>
<feature type="domain" description="WW" evidence="6">
    <location>
        <begin position="68"/>
        <end position="101"/>
    </location>
</feature>
<evidence type="ECO:0000256" key="4">
    <source>
        <dbReference type="ARBA" id="ARBA00022860"/>
    </source>
</evidence>
<feature type="compositionally biased region" description="Basic and acidic residues" evidence="5">
    <location>
        <begin position="701"/>
        <end position="735"/>
    </location>
</feature>
<feature type="domain" description="WW" evidence="6">
    <location>
        <begin position="141"/>
        <end position="168"/>
    </location>
</feature>
<dbReference type="Pfam" id="PF00397">
    <property type="entry name" value="WW"/>
    <property type="match status" value="1"/>
</dbReference>
<feature type="compositionally biased region" description="Basic and acidic residues" evidence="5">
    <location>
        <begin position="742"/>
        <end position="760"/>
    </location>
</feature>
<reference evidence="7 8" key="1">
    <citation type="submission" date="2024-02" db="EMBL/GenBank/DDBJ databases">
        <authorList>
            <person name="Chen Y."/>
            <person name="Shah S."/>
            <person name="Dougan E. K."/>
            <person name="Thang M."/>
            <person name="Chan C."/>
        </authorList>
    </citation>
    <scope>NUCLEOTIDE SEQUENCE [LARGE SCALE GENOMIC DNA]</scope>
</reference>
<evidence type="ECO:0000313" key="7">
    <source>
        <dbReference type="EMBL" id="CAK9087182.1"/>
    </source>
</evidence>
<feature type="compositionally biased region" description="Basic and acidic residues" evidence="5">
    <location>
        <begin position="816"/>
        <end position="825"/>
    </location>
</feature>
<evidence type="ECO:0000256" key="5">
    <source>
        <dbReference type="SAM" id="MobiDB-lite"/>
    </source>
</evidence>
<protein>
    <submittedName>
        <fullName evidence="7">Centrosomal protein of 164 kDa (Cep164)</fullName>
    </submittedName>
</protein>
<dbReference type="CDD" id="cd00201">
    <property type="entry name" value="WW"/>
    <property type="match status" value="2"/>
</dbReference>
<dbReference type="Gene3D" id="3.30.1470.10">
    <property type="entry name" value="Photosystem I PsaD, reaction center subunit II"/>
    <property type="match status" value="1"/>
</dbReference>
<dbReference type="InterPro" id="IPR036020">
    <property type="entry name" value="WW_dom_sf"/>
</dbReference>
<comment type="caution">
    <text evidence="7">The sequence shown here is derived from an EMBL/GenBank/DDBJ whole genome shotgun (WGS) entry which is preliminary data.</text>
</comment>
<proteinExistence type="predicted"/>
<dbReference type="Gene3D" id="2.20.70.10">
    <property type="match status" value="1"/>
</dbReference>
<dbReference type="InterPro" id="IPR000048">
    <property type="entry name" value="IQ_motif_EF-hand-BS"/>
</dbReference>
<evidence type="ECO:0000313" key="8">
    <source>
        <dbReference type="Proteomes" id="UP001642464"/>
    </source>
</evidence>
<name>A0ABP0QG14_9DINO</name>
<feature type="region of interest" description="Disordered" evidence="5">
    <location>
        <begin position="1124"/>
        <end position="1202"/>
    </location>
</feature>
<dbReference type="PANTHER" id="PTHR22706:SF1">
    <property type="entry name" value="ASSEMBLY FACTOR FOR SPINDLE MICROTUBULES"/>
    <property type="match status" value="1"/>
</dbReference>
<keyword evidence="2" id="KW-0963">Cytoplasm</keyword>
<feature type="compositionally biased region" description="Pro residues" evidence="5">
    <location>
        <begin position="829"/>
        <end position="842"/>
    </location>
</feature>
<dbReference type="SMART" id="SM00456">
    <property type="entry name" value="WW"/>
    <property type="match status" value="2"/>
</dbReference>
<dbReference type="PROSITE" id="PS01159">
    <property type="entry name" value="WW_DOMAIN_1"/>
    <property type="match status" value="2"/>
</dbReference>
<evidence type="ECO:0000256" key="1">
    <source>
        <dbReference type="ARBA" id="ARBA00004496"/>
    </source>
</evidence>
<dbReference type="SMART" id="SM00015">
    <property type="entry name" value="IQ"/>
    <property type="match status" value="10"/>
</dbReference>
<feature type="compositionally biased region" description="Basic and acidic residues" evidence="5">
    <location>
        <begin position="890"/>
        <end position="904"/>
    </location>
</feature>
<keyword evidence="3" id="KW-0677">Repeat</keyword>
<accession>A0ABP0QG14</accession>
<dbReference type="InterPro" id="IPR001202">
    <property type="entry name" value="WW_dom"/>
</dbReference>
<dbReference type="EMBL" id="CAXAMM010039551">
    <property type="protein sequence ID" value="CAK9087182.1"/>
    <property type="molecule type" value="Genomic_DNA"/>
</dbReference>
<feature type="compositionally biased region" description="Basic and acidic residues" evidence="5">
    <location>
        <begin position="679"/>
        <end position="694"/>
    </location>
</feature>
<keyword evidence="8" id="KW-1185">Reference proteome</keyword>
<feature type="compositionally biased region" description="Basic and acidic residues" evidence="5">
    <location>
        <begin position="1059"/>
        <end position="1079"/>
    </location>
</feature>
<feature type="compositionally biased region" description="Basic and acidic residues" evidence="5">
    <location>
        <begin position="950"/>
        <end position="1021"/>
    </location>
</feature>
<dbReference type="PROSITE" id="PS50096">
    <property type="entry name" value="IQ"/>
    <property type="match status" value="7"/>
</dbReference>
<feature type="compositionally biased region" description="Basic and acidic residues" evidence="5">
    <location>
        <begin position="1138"/>
        <end position="1156"/>
    </location>
</feature>
<organism evidence="7 8">
    <name type="scientific">Durusdinium trenchii</name>
    <dbReference type="NCBI Taxonomy" id="1381693"/>
    <lineage>
        <taxon>Eukaryota</taxon>
        <taxon>Sar</taxon>
        <taxon>Alveolata</taxon>
        <taxon>Dinophyceae</taxon>
        <taxon>Suessiales</taxon>
        <taxon>Symbiodiniaceae</taxon>
        <taxon>Durusdinium</taxon>
    </lineage>
</organism>
<comment type="subcellular location">
    <subcellularLocation>
        <location evidence="1">Cytoplasm</location>
    </subcellularLocation>
</comment>
<evidence type="ECO:0000259" key="6">
    <source>
        <dbReference type="PROSITE" id="PS50020"/>
    </source>
</evidence>
<dbReference type="Proteomes" id="UP001642464">
    <property type="component" value="Unassembled WGS sequence"/>
</dbReference>
<feature type="region of interest" description="Disordered" evidence="5">
    <location>
        <begin position="919"/>
        <end position="1029"/>
    </location>
</feature>
<sequence length="1256" mass="142785">MAMSQTAGSSFAPGTTGMGSFAGSAGTTGMPRRQQAGVVEMLEYVKSLNIDPIREADMLWIAEDAFNAPLPPGWTEHQDEQCRVYFHNGSTGESTWKHPMDDLFREIVDYQRRVVEVGGFWQIEDEIAEQEENIRKDLADWMELFSEDGEKFFYNKHTEESRFDDPRMAVYHVLYARIKMVARMKERFPILARQPRPEEPTEAEKDLLRSCVLKIQTWGRVLLAKKRLQVAREQAIVQKGPQPLRGMLRLRMERIGSGGARQLVLSQTTPAKRHRAATKIQKRIRGILTRKRFQPLVKHRCFLSKEMTKIQTVARMWLARRRVAQKKQQKLDRAATKIQRLWRAYKDRQYVTGLRADKAKYDRLMRSAVVIQSGVRMALARREYGRRKLIRWAGGATTIQRQVRVFLLRKELHEIALRQQPVQAVFSLNLNSHRTVMPWSWKIYVAPWADAEPGEEPADGFRFVDIFNKVGVTNWQTIAIVNCQKMIRGHLARGRISRLKTMALCSVRSMVDSCLEEASRRRAAAIKIQSHARGFLVRRKNLIFEKRNAAWAANLENIVAVQAFFKRYLAQEMVVIGVLNTTSYFAATQIQTAWRGWLARRHVERLREEALWPLKGWFEFTATGREAVQVEVCFLANPSFNDYKYFLEYGSTSTLQLTLKELEADLASAVTSIQGNPFIKEDNGRWASSKDRSGKARASKPKSETRSKEDTKKEQRIEEAPEDGDPKIDKKEAKNKAKAARKAAEVPKDSEAPAESEPRDQTAAVTEEGEDTTSGEQSSKPGKAAKNSGRKEKKPQGTEPEGDAAKPKAAAKGSARKGEDKKESAETPEQPPKPSDAQPKPPTLGADGSVREMSQSTQANELRKTKSTGALDKPPDAAQGKNYAGTMKNGKFEKKKVDSIEALSKDERAAIMADIEEEKQKKMQALQEKQKQQAKRKKEQEAKVQQAQRSKVEEAEALEEERRKQKVQELKKWLKQKEDQDRAKKERDATLMQELQDKESQKQEQQKVLEQQRQEQRDKRLQAVAKQKAKLEAQLLASREAAIQEKINASQRTETSKPSQERPSEDPVMKPPEETDPRMRKQQLLIQQQLANEQTGYSLGMPPGPGMPGMPQRIVHRHIHHHVHYHEGDGEEAGLPSLEERRRIEQASEDRVKQKLAEQGMGEADGLSLQSSVDPIAETPSMQQSRSMPALYGRPPVQKTQEAFRPHQLPQIDALEMGRKHGVPNFGQSVDRAIQSYANSGRPRFVKSGMAPPPKT</sequence>
<feature type="compositionally biased region" description="Polar residues" evidence="5">
    <location>
        <begin position="1047"/>
        <end position="1058"/>
    </location>
</feature>
<evidence type="ECO:0000256" key="3">
    <source>
        <dbReference type="ARBA" id="ARBA00022737"/>
    </source>
</evidence>
<dbReference type="CDD" id="cd23767">
    <property type="entry name" value="IQCD"/>
    <property type="match status" value="1"/>
</dbReference>
<dbReference type="Gene3D" id="1.20.5.190">
    <property type="match status" value="3"/>
</dbReference>